<name>A0A2G3E4V5_9FIRM</name>
<dbReference type="InterPro" id="IPR029044">
    <property type="entry name" value="Nucleotide-diphossugar_trans"/>
</dbReference>
<reference evidence="4 5" key="1">
    <citation type="submission" date="2017-10" db="EMBL/GenBank/DDBJ databases">
        <title>Resolving the taxonomy of Roseburia spp., Eubacterium rectale and Agathobacter spp. through phylogenomic analysis.</title>
        <authorList>
            <person name="Sheridan P.O."/>
            <person name="Walker A.W."/>
            <person name="Duncan S.H."/>
            <person name="Scott K.P."/>
            <person name="Toole P.W.O."/>
            <person name="Luis P."/>
            <person name="Flint H.J."/>
        </authorList>
    </citation>
    <scope>NUCLEOTIDE SEQUENCE [LARGE SCALE GENOMIC DNA]</scope>
    <source>
        <strain evidence="4 5">JK623</strain>
    </source>
</reference>
<gene>
    <name evidence="4" type="ORF">CSX02_04025</name>
</gene>
<evidence type="ECO:0000259" key="3">
    <source>
        <dbReference type="Pfam" id="PF00535"/>
    </source>
</evidence>
<dbReference type="GO" id="GO:0016757">
    <property type="term" value="F:glycosyltransferase activity"/>
    <property type="evidence" value="ECO:0007669"/>
    <property type="project" value="UniProtKB-KW"/>
</dbReference>
<dbReference type="Pfam" id="PF00535">
    <property type="entry name" value="Glycos_transf_2"/>
    <property type="match status" value="1"/>
</dbReference>
<protein>
    <submittedName>
        <fullName evidence="4">Glycosyl transferase family 2</fullName>
    </submittedName>
</protein>
<dbReference type="PANTHER" id="PTHR22916">
    <property type="entry name" value="GLYCOSYLTRANSFERASE"/>
    <property type="match status" value="1"/>
</dbReference>
<evidence type="ECO:0000313" key="5">
    <source>
        <dbReference type="Proteomes" id="UP000224563"/>
    </source>
</evidence>
<reference evidence="4 5" key="2">
    <citation type="submission" date="2017-10" db="EMBL/GenBank/DDBJ databases">
        <authorList>
            <person name="Banno H."/>
            <person name="Chua N.-H."/>
        </authorList>
    </citation>
    <scope>NUCLEOTIDE SEQUENCE [LARGE SCALE GENOMIC DNA]</scope>
    <source>
        <strain evidence="4 5">JK623</strain>
    </source>
</reference>
<evidence type="ECO:0000313" key="4">
    <source>
        <dbReference type="EMBL" id="PHU38185.1"/>
    </source>
</evidence>
<dbReference type="SUPFAM" id="SSF53448">
    <property type="entry name" value="Nucleotide-diphospho-sugar transferases"/>
    <property type="match status" value="1"/>
</dbReference>
<evidence type="ECO:0000256" key="2">
    <source>
        <dbReference type="ARBA" id="ARBA00022679"/>
    </source>
</evidence>
<keyword evidence="5" id="KW-1185">Reference proteome</keyword>
<dbReference type="RefSeq" id="WP_099385729.1">
    <property type="nucleotide sequence ID" value="NZ_JANSWH010000080.1"/>
</dbReference>
<evidence type="ECO:0000256" key="1">
    <source>
        <dbReference type="ARBA" id="ARBA00022676"/>
    </source>
</evidence>
<dbReference type="CDD" id="cd00761">
    <property type="entry name" value="Glyco_tranf_GTA_type"/>
    <property type="match status" value="1"/>
</dbReference>
<feature type="domain" description="Glycosyltransferase 2-like" evidence="3">
    <location>
        <begin position="6"/>
        <end position="134"/>
    </location>
</feature>
<comment type="caution">
    <text evidence="4">The sequence shown here is derived from an EMBL/GenBank/DDBJ whole genome shotgun (WGS) entry which is preliminary data.</text>
</comment>
<keyword evidence="2 4" id="KW-0808">Transferase</keyword>
<dbReference type="EMBL" id="PDYG01000014">
    <property type="protein sequence ID" value="PHU38185.1"/>
    <property type="molecule type" value="Genomic_DNA"/>
</dbReference>
<dbReference type="Proteomes" id="UP000224563">
    <property type="component" value="Unassembled WGS sequence"/>
</dbReference>
<dbReference type="AlphaFoldDB" id="A0A2G3E4V5"/>
<sequence>MKILTLILPTYNAQKFLDKGLTSMILPAEWMEKLEVIVVNDGSSDNSAEVAQQYVDRYPGTFCILNKQNGGHGSGINAGVKAARGRYFKVIDADDWVDTDALMQTMQILEQEPPVDALIQSYRTHDISTSPATVKTIAVAPPSQEQTVYSLEELMDGPYCTNCMTFHGLTYRTDFYRNQHYDMPEHVFYEDQEYSTIPLCRAQTLRVLDLPLYEYRIGDVNQSVSSASMLKRLDHFLTVERRMLAFEPNLIDCPDGAYAFWEHKMSKFLTDIYRVMLIRSKDKRIYRNAAENLTQEVRNASESLYQRILPKYEIFKKLNRLHVSDRMFTFMLRLRRHKSN</sequence>
<accession>A0A2G3E4V5</accession>
<organism evidence="4 5">
    <name type="scientific">Agathobacter ruminis</name>
    <dbReference type="NCBI Taxonomy" id="1712665"/>
    <lineage>
        <taxon>Bacteria</taxon>
        <taxon>Bacillati</taxon>
        <taxon>Bacillota</taxon>
        <taxon>Clostridia</taxon>
        <taxon>Lachnospirales</taxon>
        <taxon>Lachnospiraceae</taxon>
        <taxon>Agathobacter</taxon>
    </lineage>
</organism>
<dbReference type="PANTHER" id="PTHR22916:SF51">
    <property type="entry name" value="GLYCOSYLTRANSFERASE EPSH-RELATED"/>
    <property type="match status" value="1"/>
</dbReference>
<keyword evidence="1" id="KW-0328">Glycosyltransferase</keyword>
<proteinExistence type="predicted"/>
<dbReference type="InterPro" id="IPR001173">
    <property type="entry name" value="Glyco_trans_2-like"/>
</dbReference>
<dbReference type="Gene3D" id="3.90.550.10">
    <property type="entry name" value="Spore Coat Polysaccharide Biosynthesis Protein SpsA, Chain A"/>
    <property type="match status" value="1"/>
</dbReference>